<evidence type="ECO:0000313" key="8">
    <source>
        <dbReference type="Proteomes" id="UP000095743"/>
    </source>
</evidence>
<dbReference type="KEGG" id="gfe:Gferi_18190"/>
<dbReference type="GO" id="GO:0016740">
    <property type="term" value="F:transferase activity"/>
    <property type="evidence" value="ECO:0007669"/>
    <property type="project" value="UniProtKB-KW"/>
</dbReference>
<feature type="domain" description="Transketolase N-terminal" evidence="6">
    <location>
        <begin position="16"/>
        <end position="265"/>
    </location>
</feature>
<evidence type="ECO:0000256" key="3">
    <source>
        <dbReference type="ARBA" id="ARBA00022679"/>
    </source>
</evidence>
<dbReference type="PANTHER" id="PTHR47514">
    <property type="entry name" value="TRANSKETOLASE N-TERMINAL SECTION-RELATED"/>
    <property type="match status" value="1"/>
</dbReference>
<dbReference type="InterPro" id="IPR005474">
    <property type="entry name" value="Transketolase_N"/>
</dbReference>
<dbReference type="Gene3D" id="3.40.50.970">
    <property type="match status" value="1"/>
</dbReference>
<reference evidence="7 8" key="1">
    <citation type="submission" date="2016-09" db="EMBL/GenBank/DDBJ databases">
        <title>Genomic analysis reveals versatility of anaerobic energy metabolism of Geosporobacter ferrireducens IRF9 of phylum Firmicutes.</title>
        <authorList>
            <person name="Kim S.-J."/>
        </authorList>
    </citation>
    <scope>NUCLEOTIDE SEQUENCE [LARGE SCALE GENOMIC DNA]</scope>
    <source>
        <strain evidence="7 8">IRF9</strain>
    </source>
</reference>
<dbReference type="Proteomes" id="UP000095743">
    <property type="component" value="Chromosome"/>
</dbReference>
<dbReference type="EMBL" id="CP017269">
    <property type="protein sequence ID" value="AOT71315.1"/>
    <property type="molecule type" value="Genomic_DNA"/>
</dbReference>
<comment type="similarity">
    <text evidence="2">Belongs to the transketolase family.</text>
</comment>
<keyword evidence="8" id="KW-1185">Reference proteome</keyword>
<evidence type="ECO:0000259" key="6">
    <source>
        <dbReference type="Pfam" id="PF00456"/>
    </source>
</evidence>
<accession>A0A1D8GK82</accession>
<evidence type="ECO:0000256" key="2">
    <source>
        <dbReference type="ARBA" id="ARBA00007131"/>
    </source>
</evidence>
<dbReference type="STRING" id="1424294.Gferi_18190"/>
<keyword evidence="3" id="KW-0808">Transferase</keyword>
<evidence type="ECO:0000313" key="7">
    <source>
        <dbReference type="EMBL" id="AOT71315.1"/>
    </source>
</evidence>
<dbReference type="InterPro" id="IPR029061">
    <property type="entry name" value="THDP-binding"/>
</dbReference>
<keyword evidence="5" id="KW-0786">Thiamine pyrophosphate</keyword>
<dbReference type="InterPro" id="IPR049557">
    <property type="entry name" value="Transketolase_CS"/>
</dbReference>
<dbReference type="GO" id="GO:0046872">
    <property type="term" value="F:metal ion binding"/>
    <property type="evidence" value="ECO:0007669"/>
    <property type="project" value="UniProtKB-KW"/>
</dbReference>
<protein>
    <submittedName>
        <fullName evidence="7">Transketolase</fullName>
    </submittedName>
</protein>
<dbReference type="PROSITE" id="PS00801">
    <property type="entry name" value="TRANSKETOLASE_1"/>
    <property type="match status" value="1"/>
</dbReference>
<evidence type="ECO:0000256" key="1">
    <source>
        <dbReference type="ARBA" id="ARBA00001964"/>
    </source>
</evidence>
<proteinExistence type="inferred from homology"/>
<dbReference type="OrthoDB" id="8732661at2"/>
<name>A0A1D8GK82_9FIRM</name>
<dbReference type="Pfam" id="PF00456">
    <property type="entry name" value="Transketolase_N"/>
    <property type="match status" value="1"/>
</dbReference>
<gene>
    <name evidence="7" type="ORF">Gferi_18190</name>
</gene>
<evidence type="ECO:0000256" key="5">
    <source>
        <dbReference type="ARBA" id="ARBA00023052"/>
    </source>
</evidence>
<dbReference type="AlphaFoldDB" id="A0A1D8GK82"/>
<comment type="cofactor">
    <cofactor evidence="1">
        <name>thiamine diphosphate</name>
        <dbReference type="ChEBI" id="CHEBI:58937"/>
    </cofactor>
</comment>
<keyword evidence="4" id="KW-0479">Metal-binding</keyword>
<dbReference type="CDD" id="cd02012">
    <property type="entry name" value="TPP_TK"/>
    <property type="match status" value="1"/>
</dbReference>
<dbReference type="RefSeq" id="WP_069979004.1">
    <property type="nucleotide sequence ID" value="NZ_CP017269.1"/>
</dbReference>
<sequence>MRRNLNKEQLIEKSRQLRINILKMLSKAGSGHPGGSLSAIDILTVLYNNILRHDPKIPGWEERDRLILSKGHVCPALYAVLADFEYFHEDELKGLRKYGSMLQGHPCMNKTPGVEVSGGSLGQGLSIATGIALGGRLDQKDFRVYCLMGDGEIQEGQIWEAAMAAGHYKLDQLCGIVDYNRLQIDGVVDEVMGINPCKDKWIAFNWNVIEVDGHDVLKVEEAFKQAEAYKGKPTVIIAHTVKGKGVSFMENSPAWHGTAPNHAQLEEALLELESKKG</sequence>
<dbReference type="SUPFAM" id="SSF52518">
    <property type="entry name" value="Thiamin diphosphate-binding fold (THDP-binding)"/>
    <property type="match status" value="1"/>
</dbReference>
<organism evidence="7 8">
    <name type="scientific">Geosporobacter ferrireducens</name>
    <dbReference type="NCBI Taxonomy" id="1424294"/>
    <lineage>
        <taxon>Bacteria</taxon>
        <taxon>Bacillati</taxon>
        <taxon>Bacillota</taxon>
        <taxon>Clostridia</taxon>
        <taxon>Peptostreptococcales</taxon>
        <taxon>Thermotaleaceae</taxon>
        <taxon>Geosporobacter</taxon>
    </lineage>
</organism>
<evidence type="ECO:0000256" key="4">
    <source>
        <dbReference type="ARBA" id="ARBA00022723"/>
    </source>
</evidence>
<dbReference type="PANTHER" id="PTHR47514:SF1">
    <property type="entry name" value="TRANSKETOLASE N-TERMINAL SECTION-RELATED"/>
    <property type="match status" value="1"/>
</dbReference>